<dbReference type="OrthoDB" id="9806299at2"/>
<keyword evidence="9 12" id="KW-0407">Ion channel</keyword>
<comment type="caution">
    <text evidence="13">The sequence shown here is derived from an EMBL/GenBank/DDBJ whole genome shotgun (WGS) entry which is preliminary data.</text>
</comment>
<evidence type="ECO:0000256" key="9">
    <source>
        <dbReference type="ARBA" id="ARBA00023303"/>
    </source>
</evidence>
<dbReference type="GO" id="GO:0140114">
    <property type="term" value="P:cellular detoxification of fluoride"/>
    <property type="evidence" value="ECO:0007669"/>
    <property type="project" value="UniProtKB-UniRule"/>
</dbReference>
<keyword evidence="2 12" id="KW-1003">Cell membrane</keyword>
<dbReference type="GO" id="GO:0046872">
    <property type="term" value="F:metal ion binding"/>
    <property type="evidence" value="ECO:0007669"/>
    <property type="project" value="UniProtKB-KW"/>
</dbReference>
<dbReference type="AlphaFoldDB" id="A0A5C8KRA6"/>
<evidence type="ECO:0000256" key="3">
    <source>
        <dbReference type="ARBA" id="ARBA00022519"/>
    </source>
</evidence>
<keyword evidence="12" id="KW-0813">Transport</keyword>
<keyword evidence="4 12" id="KW-0812">Transmembrane</keyword>
<dbReference type="InterPro" id="IPR003691">
    <property type="entry name" value="FluC"/>
</dbReference>
<dbReference type="HAMAP" id="MF_00454">
    <property type="entry name" value="FluC"/>
    <property type="match status" value="1"/>
</dbReference>
<sequence>MTPAALVVLILAIAVGGAAGAVARLWVSNRITRWRGGDFPWGTLLVNLSGAFVIGVVAGWLGVPEPGALGDLLWAGAVVGLLGSYTTVSSFALQTLQLGGSGQRSAAVGNVLGSVLGCLLCVVMGLAFGVGLGDN</sequence>
<dbReference type="GO" id="GO:0005886">
    <property type="term" value="C:plasma membrane"/>
    <property type="evidence" value="ECO:0007669"/>
    <property type="project" value="UniProtKB-SubCell"/>
</dbReference>
<keyword evidence="5 12" id="KW-1133">Transmembrane helix</keyword>
<feature type="transmembrane region" description="Helical" evidence="12">
    <location>
        <begin position="6"/>
        <end position="27"/>
    </location>
</feature>
<evidence type="ECO:0000256" key="7">
    <source>
        <dbReference type="ARBA" id="ARBA00023065"/>
    </source>
</evidence>
<proteinExistence type="inferred from homology"/>
<dbReference type="GO" id="GO:0062054">
    <property type="term" value="F:fluoride channel activity"/>
    <property type="evidence" value="ECO:0007669"/>
    <property type="project" value="UniProtKB-UniRule"/>
</dbReference>
<dbReference type="Proteomes" id="UP000321248">
    <property type="component" value="Unassembled WGS sequence"/>
</dbReference>
<evidence type="ECO:0000256" key="12">
    <source>
        <dbReference type="HAMAP-Rule" id="MF_00454"/>
    </source>
</evidence>
<feature type="transmembrane region" description="Helical" evidence="12">
    <location>
        <begin position="73"/>
        <end position="96"/>
    </location>
</feature>
<evidence type="ECO:0000313" key="13">
    <source>
        <dbReference type="EMBL" id="TXK62311.1"/>
    </source>
</evidence>
<dbReference type="PANTHER" id="PTHR28259:SF1">
    <property type="entry name" value="FLUORIDE EXPORT PROTEIN 1-RELATED"/>
    <property type="match status" value="1"/>
</dbReference>
<keyword evidence="12" id="KW-0479">Metal-binding</keyword>
<evidence type="ECO:0000256" key="6">
    <source>
        <dbReference type="ARBA" id="ARBA00023053"/>
    </source>
</evidence>
<comment type="subcellular location">
    <subcellularLocation>
        <location evidence="1 12">Cell membrane</location>
        <topology evidence="1 12">Multi-pass membrane protein</topology>
    </subcellularLocation>
</comment>
<keyword evidence="7 12" id="KW-0406">Ion transport</keyword>
<comment type="activity regulation">
    <text evidence="12">Na(+) is not transported, but it plays an essential structural role and its presence is essential for fluoride channel function.</text>
</comment>
<evidence type="ECO:0000256" key="11">
    <source>
        <dbReference type="ARBA" id="ARBA00035585"/>
    </source>
</evidence>
<evidence type="ECO:0000256" key="8">
    <source>
        <dbReference type="ARBA" id="ARBA00023136"/>
    </source>
</evidence>
<comment type="function">
    <text evidence="12">Fluoride-specific ion channel. Important for reducing fluoride concentration in the cell, thus reducing its toxicity.</text>
</comment>
<evidence type="ECO:0000256" key="2">
    <source>
        <dbReference type="ARBA" id="ARBA00022475"/>
    </source>
</evidence>
<accession>A0A5C8KRA6</accession>
<evidence type="ECO:0000313" key="14">
    <source>
        <dbReference type="Proteomes" id="UP000321248"/>
    </source>
</evidence>
<comment type="catalytic activity">
    <reaction evidence="11">
        <text>fluoride(in) = fluoride(out)</text>
        <dbReference type="Rhea" id="RHEA:76159"/>
        <dbReference type="ChEBI" id="CHEBI:17051"/>
    </reaction>
    <physiologicalReaction direction="left-to-right" evidence="11">
        <dbReference type="Rhea" id="RHEA:76160"/>
    </physiologicalReaction>
</comment>
<feature type="transmembrane region" description="Helical" evidence="12">
    <location>
        <begin position="108"/>
        <end position="132"/>
    </location>
</feature>
<dbReference type="NCBIfam" id="TIGR00494">
    <property type="entry name" value="crcB"/>
    <property type="match status" value="1"/>
</dbReference>
<comment type="similarity">
    <text evidence="10 12">Belongs to the fluoride channel Fluc/FEX (TC 1.A.43) family.</text>
</comment>
<dbReference type="EMBL" id="VRTS01000005">
    <property type="protein sequence ID" value="TXK62311.1"/>
    <property type="molecule type" value="Genomic_DNA"/>
</dbReference>
<evidence type="ECO:0000256" key="10">
    <source>
        <dbReference type="ARBA" id="ARBA00035120"/>
    </source>
</evidence>
<organism evidence="13 14">
    <name type="scientific">Alkalisalibacterium limincola</name>
    <dbReference type="NCBI Taxonomy" id="2699169"/>
    <lineage>
        <taxon>Bacteria</taxon>
        <taxon>Pseudomonadati</taxon>
        <taxon>Pseudomonadota</taxon>
        <taxon>Gammaproteobacteria</taxon>
        <taxon>Lysobacterales</taxon>
        <taxon>Lysobacteraceae</taxon>
        <taxon>Alkalisalibacterium</taxon>
    </lineage>
</organism>
<evidence type="ECO:0000256" key="5">
    <source>
        <dbReference type="ARBA" id="ARBA00022989"/>
    </source>
</evidence>
<feature type="binding site" evidence="12">
    <location>
        <position position="83"/>
    </location>
    <ligand>
        <name>Na(+)</name>
        <dbReference type="ChEBI" id="CHEBI:29101"/>
        <note>structural</note>
    </ligand>
</feature>
<keyword evidence="8 12" id="KW-0472">Membrane</keyword>
<evidence type="ECO:0000256" key="1">
    <source>
        <dbReference type="ARBA" id="ARBA00004651"/>
    </source>
</evidence>
<gene>
    <name evidence="12 13" type="primary">crcB</name>
    <name evidence="12" type="synonym">fluC</name>
    <name evidence="13" type="ORF">FU658_08735</name>
</gene>
<dbReference type="PANTHER" id="PTHR28259">
    <property type="entry name" value="FLUORIDE EXPORT PROTEIN 1-RELATED"/>
    <property type="match status" value="1"/>
</dbReference>
<keyword evidence="3" id="KW-0997">Cell inner membrane</keyword>
<dbReference type="Pfam" id="PF02537">
    <property type="entry name" value="CRCB"/>
    <property type="match status" value="1"/>
</dbReference>
<protein>
    <recommendedName>
        <fullName evidence="12">Fluoride-specific ion channel FluC</fullName>
    </recommendedName>
</protein>
<keyword evidence="14" id="KW-1185">Reference proteome</keyword>
<reference evidence="13 14" key="1">
    <citation type="submission" date="2019-08" db="EMBL/GenBank/DDBJ databases">
        <authorList>
            <person name="Karlyshev A.V."/>
        </authorList>
    </citation>
    <scope>NUCLEOTIDE SEQUENCE [LARGE SCALE GENOMIC DNA]</scope>
    <source>
        <strain evidence="13 14">Alg18-2.2</strain>
    </source>
</reference>
<dbReference type="RefSeq" id="WP_147891730.1">
    <property type="nucleotide sequence ID" value="NZ_VRTS01000005.1"/>
</dbReference>
<keyword evidence="6 12" id="KW-0915">Sodium</keyword>
<feature type="binding site" evidence="12">
    <location>
        <position position="86"/>
    </location>
    <ligand>
        <name>Na(+)</name>
        <dbReference type="ChEBI" id="CHEBI:29101"/>
        <note>structural</note>
    </ligand>
</feature>
<feature type="transmembrane region" description="Helical" evidence="12">
    <location>
        <begin position="39"/>
        <end position="61"/>
    </location>
</feature>
<evidence type="ECO:0000256" key="4">
    <source>
        <dbReference type="ARBA" id="ARBA00022692"/>
    </source>
</evidence>
<name>A0A5C8KRA6_9GAMM</name>